<dbReference type="Proteomes" id="UP001162992">
    <property type="component" value="Chromosome 16"/>
</dbReference>
<evidence type="ECO:0000313" key="1">
    <source>
        <dbReference type="EMBL" id="KAJ7527428.1"/>
    </source>
</evidence>
<gene>
    <name evidence="1" type="ORF">O6H91_16G053900</name>
</gene>
<organism evidence="1 2">
    <name type="scientific">Diphasiastrum complanatum</name>
    <name type="common">Issler's clubmoss</name>
    <name type="synonym">Lycopodium complanatum</name>
    <dbReference type="NCBI Taxonomy" id="34168"/>
    <lineage>
        <taxon>Eukaryota</taxon>
        <taxon>Viridiplantae</taxon>
        <taxon>Streptophyta</taxon>
        <taxon>Embryophyta</taxon>
        <taxon>Tracheophyta</taxon>
        <taxon>Lycopodiopsida</taxon>
        <taxon>Lycopodiales</taxon>
        <taxon>Lycopodiaceae</taxon>
        <taxon>Lycopodioideae</taxon>
        <taxon>Diphasiastrum</taxon>
    </lineage>
</organism>
<name>A0ACC2BCD1_DIPCM</name>
<keyword evidence="2" id="KW-1185">Reference proteome</keyword>
<accession>A0ACC2BCD1</accession>
<dbReference type="EMBL" id="CM055107">
    <property type="protein sequence ID" value="KAJ7527428.1"/>
    <property type="molecule type" value="Genomic_DNA"/>
</dbReference>
<reference evidence="2" key="1">
    <citation type="journal article" date="2024" name="Proc. Natl. Acad. Sci. U.S.A.">
        <title>Extraordinary preservation of gene collinearity over three hundred million years revealed in homosporous lycophytes.</title>
        <authorList>
            <person name="Li C."/>
            <person name="Wickell D."/>
            <person name="Kuo L.Y."/>
            <person name="Chen X."/>
            <person name="Nie B."/>
            <person name="Liao X."/>
            <person name="Peng D."/>
            <person name="Ji J."/>
            <person name="Jenkins J."/>
            <person name="Williams M."/>
            <person name="Shu S."/>
            <person name="Plott C."/>
            <person name="Barry K."/>
            <person name="Rajasekar S."/>
            <person name="Grimwood J."/>
            <person name="Han X."/>
            <person name="Sun S."/>
            <person name="Hou Z."/>
            <person name="He W."/>
            <person name="Dai G."/>
            <person name="Sun C."/>
            <person name="Schmutz J."/>
            <person name="Leebens-Mack J.H."/>
            <person name="Li F.W."/>
            <person name="Wang L."/>
        </authorList>
    </citation>
    <scope>NUCLEOTIDE SEQUENCE [LARGE SCALE GENOMIC DNA]</scope>
    <source>
        <strain evidence="2">cv. PW_Plant_1</strain>
    </source>
</reference>
<sequence>MAAAFTRSRSLLRWSIGSGSILGNNYNASSSSSFRAVAVRQQQQTRSNHVYTLPDLDYDYADLEPYISAEIMRLHHTKHHQTYVTNFNKALEQLQSATDPQAIVALQSALNFNGGGHVNHSIFWKNLAPPKEGGGEAPVGKLASAIDEQFGSFDRLIAKVNAEGASVQGSGWVWLGLNKDLKTLAVATTANQDPLVSKGLVPLLGVDVWEHAYYLQYKNVRPDYLKNIWKVINWKDVVARYESNV</sequence>
<comment type="caution">
    <text evidence="1">The sequence shown here is derived from an EMBL/GenBank/DDBJ whole genome shotgun (WGS) entry which is preliminary data.</text>
</comment>
<proteinExistence type="predicted"/>
<protein>
    <submittedName>
        <fullName evidence="1">Uncharacterized protein</fullName>
    </submittedName>
</protein>
<evidence type="ECO:0000313" key="2">
    <source>
        <dbReference type="Proteomes" id="UP001162992"/>
    </source>
</evidence>